<sequence length="144" mass="16885">MIEMNPIGKAKAIIAQKDTDQELANRCSALTPEDIHTIRNTDVDLTLLPFLAIQELSQRYDESITQEILVSPIQEKEFALFKERLQQELDEFFQYQQEKANSEASKMDTLFFMNMAQDLMIRILQDETLLLSYFLQYQQELDNL</sequence>
<dbReference type="EMBL" id="AMYT01000011">
    <property type="protein sequence ID" value="EKU27620.1"/>
    <property type="molecule type" value="Genomic_DNA"/>
</dbReference>
<reference evidence="1 2" key="1">
    <citation type="journal article" date="2013" name="Genome Announc.">
        <title>Draft Genome Sequence of Catellicoccus marimammalium, a Novel Species Commonly Found in Gull Feces.</title>
        <authorList>
            <person name="Weigand M.R."/>
            <person name="Ryu H."/>
            <person name="Bozcek L."/>
            <person name="Konstantinidis K.T."/>
            <person name="Santo Domingo J.W."/>
        </authorList>
    </citation>
    <scope>NUCLEOTIDE SEQUENCE [LARGE SCALE GENOMIC DNA]</scope>
    <source>
        <strain evidence="1 2">M35/04/3</strain>
    </source>
</reference>
<evidence type="ECO:0000313" key="2">
    <source>
        <dbReference type="Proteomes" id="UP000016057"/>
    </source>
</evidence>
<proteinExistence type="predicted"/>
<protein>
    <submittedName>
        <fullName evidence="1">Uncharacterized protein</fullName>
    </submittedName>
</protein>
<keyword evidence="2" id="KW-1185">Reference proteome</keyword>
<dbReference type="AlphaFoldDB" id="K8Z9S6"/>
<dbReference type="Proteomes" id="UP000016057">
    <property type="component" value="Unassembled WGS sequence"/>
</dbReference>
<accession>K8Z9S6</accession>
<organism evidence="1 2">
    <name type="scientific">Catellicoccus marimammalium M35/04/3</name>
    <dbReference type="NCBI Taxonomy" id="1234409"/>
    <lineage>
        <taxon>Bacteria</taxon>
        <taxon>Bacillati</taxon>
        <taxon>Bacillota</taxon>
        <taxon>Bacilli</taxon>
        <taxon>Lactobacillales</taxon>
        <taxon>Enterococcaceae</taxon>
        <taxon>Catellicoccus</taxon>
    </lineage>
</organism>
<name>K8Z9S6_9ENTE</name>
<evidence type="ECO:0000313" key="1">
    <source>
        <dbReference type="EMBL" id="EKU27620.1"/>
    </source>
</evidence>
<gene>
    <name evidence="1" type="ORF">C683_0401</name>
</gene>
<comment type="caution">
    <text evidence="1">The sequence shown here is derived from an EMBL/GenBank/DDBJ whole genome shotgun (WGS) entry which is preliminary data.</text>
</comment>
<dbReference type="RefSeq" id="WP_009488853.1">
    <property type="nucleotide sequence ID" value="NZ_AMYT01000011.1"/>
</dbReference>
<dbReference type="STRING" id="1234409.C683_0401"/>